<accession>A0A346NAA4</accession>
<accession>A0A372KNN4</accession>
<reference evidence="4 6" key="2">
    <citation type="submission" date="2018-08" db="EMBL/GenBank/DDBJ databases">
        <title>Draft genome of Streptococcus sp. nov. Z1.</title>
        <authorList>
            <person name="Tian Z."/>
        </authorList>
    </citation>
    <scope>NUCLEOTIDE SEQUENCE [LARGE SCALE GENOMIC DNA]</scope>
    <source>
        <strain evidence="4">Z1</strain>
        <strain evidence="6">Z1(2018)</strain>
    </source>
</reference>
<protein>
    <recommendedName>
        <fullName evidence="8">DUF2127 domain-containing protein</fullName>
    </recommendedName>
</protein>
<reference evidence="5" key="3">
    <citation type="submission" date="2018-08" db="EMBL/GenBank/DDBJ databases">
        <title>Streptococcus chenjunshii sp. nov., isolated from stools sample of the Tibetan antelope in the Qinghai-Tibet plateau, China.</title>
        <authorList>
            <person name="Tian Z."/>
        </authorList>
    </citation>
    <scope>NUCLEOTIDE SEQUENCE [LARGE SCALE GENOMIC DNA]</scope>
    <source>
        <strain evidence="5">Z15</strain>
    </source>
</reference>
<dbReference type="OrthoDB" id="2221492at2"/>
<dbReference type="AlphaFoldDB" id="A0A372KNN4"/>
<dbReference type="Proteomes" id="UP000246115">
    <property type="component" value="Chromosome"/>
</dbReference>
<feature type="transmembrane region" description="Helical" evidence="1">
    <location>
        <begin position="12"/>
        <end position="37"/>
    </location>
</feature>
<keyword evidence="1" id="KW-1133">Transmembrane helix</keyword>
<feature type="transmembrane region" description="Helical" evidence="1">
    <location>
        <begin position="67"/>
        <end position="87"/>
    </location>
</feature>
<gene>
    <name evidence="2" type="ORF">DDV21_002115</name>
    <name evidence="3" type="ORF">DDV22_01655</name>
    <name evidence="4" type="ORF">DDV23_02155</name>
</gene>
<evidence type="ECO:0008006" key="8">
    <source>
        <dbReference type="Google" id="ProtNLM"/>
    </source>
</evidence>
<evidence type="ECO:0000313" key="4">
    <source>
        <dbReference type="EMBL" id="RFU53895.1"/>
    </source>
</evidence>
<dbReference type="EMBL" id="QVQZ01000002">
    <property type="protein sequence ID" value="RFU53895.1"/>
    <property type="molecule type" value="Genomic_DNA"/>
</dbReference>
<keyword evidence="7" id="KW-1185">Reference proteome</keyword>
<proteinExistence type="predicted"/>
<evidence type="ECO:0000256" key="1">
    <source>
        <dbReference type="SAM" id="Phobius"/>
    </source>
</evidence>
<feature type="transmembrane region" description="Helical" evidence="1">
    <location>
        <begin position="125"/>
        <end position="143"/>
    </location>
</feature>
<keyword evidence="1" id="KW-0472">Membrane</keyword>
<dbReference type="Proteomes" id="UP000262901">
    <property type="component" value="Unassembled WGS sequence"/>
</dbReference>
<name>A0A372KNN4_9STRE</name>
<dbReference type="RefSeq" id="WP_116877464.1">
    <property type="nucleotide sequence ID" value="NZ_CP031733.1"/>
</dbReference>
<dbReference type="EMBL" id="CP031733">
    <property type="protein sequence ID" value="AXQ77949.1"/>
    <property type="molecule type" value="Genomic_DNA"/>
</dbReference>
<dbReference type="Proteomes" id="UP000264056">
    <property type="component" value="Unassembled WGS sequence"/>
</dbReference>
<evidence type="ECO:0000313" key="7">
    <source>
        <dbReference type="Proteomes" id="UP000264056"/>
    </source>
</evidence>
<keyword evidence="1" id="KW-0812">Transmembrane</keyword>
<evidence type="ECO:0000313" key="6">
    <source>
        <dbReference type="Proteomes" id="UP000262901"/>
    </source>
</evidence>
<reference evidence="2" key="4">
    <citation type="journal article" date="2019" name="Int. J. Syst. Evol. Microbiol.">
        <title>Streptococcus chenjunshii sp. nov. isolated from feces of Tibetan antelopes.</title>
        <authorList>
            <person name="Tian Z."/>
            <person name="Lu S."/>
            <person name="Jin D."/>
            <person name="Yang J."/>
            <person name="Pu J."/>
            <person name="Lai X.H."/>
            <person name="Bai X.N."/>
            <person name="Wu X.M."/>
            <person name="Li J."/>
            <person name="Wang S."/>
            <person name="Xu J."/>
        </authorList>
    </citation>
    <scope>NUCLEOTIDE SEQUENCE</scope>
    <source>
        <strain evidence="2">Z15</strain>
    </source>
</reference>
<evidence type="ECO:0000313" key="5">
    <source>
        <dbReference type="Proteomes" id="UP000246115"/>
    </source>
</evidence>
<dbReference type="EMBL" id="QVQY01000002">
    <property type="protein sequence ID" value="RFU51807.1"/>
    <property type="molecule type" value="Genomic_DNA"/>
</dbReference>
<evidence type="ECO:0000313" key="3">
    <source>
        <dbReference type="EMBL" id="RFU51807.1"/>
    </source>
</evidence>
<dbReference type="KEGG" id="schj:DDV21_002115"/>
<organism evidence="4 6">
    <name type="scientific">Streptococcus chenjunshii</name>
    <dbReference type="NCBI Taxonomy" id="2173853"/>
    <lineage>
        <taxon>Bacteria</taxon>
        <taxon>Bacillati</taxon>
        <taxon>Bacillota</taxon>
        <taxon>Bacilli</taxon>
        <taxon>Lactobacillales</taxon>
        <taxon>Streptococcaceae</taxon>
        <taxon>Streptococcus</taxon>
    </lineage>
</organism>
<feature type="transmembrane region" description="Helical" evidence="1">
    <location>
        <begin position="99"/>
        <end position="119"/>
    </location>
</feature>
<sequence>MISYEKVRQTLRTLNITVLVLEFISVLLGILSFIGIFTLRANLENEEVTSAYTAEQLEALRASITPFAIFISVVTFVISVAIIVLVFRNLSKQKDGEEISYIPYFLGMGVTVFNIIYSFTSGFNIWGLLIQGIFLALYVYAFVEARTLNEGNTTGDAS</sequence>
<evidence type="ECO:0000313" key="2">
    <source>
        <dbReference type="EMBL" id="AXQ77949.1"/>
    </source>
</evidence>
<reference evidence="3 7" key="1">
    <citation type="submission" date="2018-08" db="EMBL/GenBank/DDBJ databases">
        <title>Draft genome of Streptococcus sp .nov. Z2.</title>
        <authorList>
            <person name="Tian Z."/>
        </authorList>
    </citation>
    <scope>NUCLEOTIDE SEQUENCE [LARGE SCALE GENOMIC DNA]</scope>
    <source>
        <strain evidence="3 7">Z2</strain>
    </source>
</reference>